<evidence type="ECO:0000313" key="2">
    <source>
        <dbReference type="Proteomes" id="UP000436822"/>
    </source>
</evidence>
<name>A0A6N6JJN7_9RHOB</name>
<organism evidence="1 2">
    <name type="scientific">Litoreibacter roseus</name>
    <dbReference type="NCBI Taxonomy" id="2601869"/>
    <lineage>
        <taxon>Bacteria</taxon>
        <taxon>Pseudomonadati</taxon>
        <taxon>Pseudomonadota</taxon>
        <taxon>Alphaproteobacteria</taxon>
        <taxon>Rhodobacterales</taxon>
        <taxon>Roseobacteraceae</taxon>
        <taxon>Litoreibacter</taxon>
    </lineage>
</organism>
<accession>A0A6N6JJN7</accession>
<dbReference type="AlphaFoldDB" id="A0A6N6JJN7"/>
<sequence length="72" mass="7848">MGDGKRDPTGPAPTQFPTKWYFAGNPWLRRPERKRRMAEAARFWIAMQSRACPAAENGVAAAIAGPGGFRSG</sequence>
<gene>
    <name evidence="1" type="ORF">KIN_36170</name>
</gene>
<dbReference type="Proteomes" id="UP000436822">
    <property type="component" value="Unassembled WGS sequence"/>
</dbReference>
<evidence type="ECO:0000313" key="1">
    <source>
        <dbReference type="EMBL" id="GFE66543.1"/>
    </source>
</evidence>
<keyword evidence="2" id="KW-1185">Reference proteome</keyword>
<comment type="caution">
    <text evidence="1">The sequence shown here is derived from an EMBL/GenBank/DDBJ whole genome shotgun (WGS) entry which is preliminary data.</text>
</comment>
<dbReference type="EMBL" id="BLJE01000005">
    <property type="protein sequence ID" value="GFE66543.1"/>
    <property type="molecule type" value="Genomic_DNA"/>
</dbReference>
<proteinExistence type="predicted"/>
<dbReference type="RefSeq" id="WP_159809687.1">
    <property type="nucleotide sequence ID" value="NZ_BLJE01000005.1"/>
</dbReference>
<protein>
    <submittedName>
        <fullName evidence="1">Uncharacterized protein</fullName>
    </submittedName>
</protein>
<reference evidence="1 2" key="1">
    <citation type="submission" date="2019-12" db="EMBL/GenBank/DDBJ databases">
        <title>Litoreibacter badius sp. nov., a novel bacteriochlorophyll a-containing bacterium in the genus Litoreibacter.</title>
        <authorList>
            <person name="Kanamuro M."/>
            <person name="Takabe Y."/>
            <person name="Mori K."/>
            <person name="Takaichi S."/>
            <person name="Hanada S."/>
        </authorList>
    </citation>
    <scope>NUCLEOTIDE SEQUENCE [LARGE SCALE GENOMIC DNA]</scope>
    <source>
        <strain evidence="1 2">K6</strain>
    </source>
</reference>